<accession>A0A3S9NZJ8</accession>
<protein>
    <submittedName>
        <fullName evidence="3">DUF4251 domain-containing protein</fullName>
    </submittedName>
</protein>
<gene>
    <name evidence="3" type="ORF">EI427_03610</name>
</gene>
<evidence type="ECO:0000256" key="2">
    <source>
        <dbReference type="SAM" id="SignalP"/>
    </source>
</evidence>
<organism evidence="3 4">
    <name type="scientific">Flammeovirga pectinis</name>
    <dbReference type="NCBI Taxonomy" id="2494373"/>
    <lineage>
        <taxon>Bacteria</taxon>
        <taxon>Pseudomonadati</taxon>
        <taxon>Bacteroidota</taxon>
        <taxon>Cytophagia</taxon>
        <taxon>Cytophagales</taxon>
        <taxon>Flammeovirgaceae</taxon>
        <taxon>Flammeovirga</taxon>
    </lineage>
</organism>
<dbReference type="InterPro" id="IPR025347">
    <property type="entry name" value="DUF4251"/>
</dbReference>
<evidence type="ECO:0000313" key="3">
    <source>
        <dbReference type="EMBL" id="AZQ61340.1"/>
    </source>
</evidence>
<sequence>MNTSIIRKITFAITLLFGFTLTTAIAQETTLTKKEQKALKKEEKRKAKEQKKAEKEAYEKIIHEQAITAIDSQQFVLEANQLYDRKGRTVNVQPNINFIKVSGDVGVVQIGSASLVGYNGVGGITVDGKISDWKVRVDEKSNRTYVSFNIMGPTLTAKVTYDLDGVGNYANCRIDGVFSSSELKMRGVLKPNSQSKTYQGMIRY</sequence>
<evidence type="ECO:0000256" key="1">
    <source>
        <dbReference type="SAM" id="Coils"/>
    </source>
</evidence>
<dbReference type="AlphaFoldDB" id="A0A3S9NZJ8"/>
<keyword evidence="4" id="KW-1185">Reference proteome</keyword>
<feature type="signal peptide" evidence="2">
    <location>
        <begin position="1"/>
        <end position="26"/>
    </location>
</feature>
<evidence type="ECO:0000313" key="4">
    <source>
        <dbReference type="Proteomes" id="UP000267268"/>
    </source>
</evidence>
<dbReference type="RefSeq" id="WP_126611719.1">
    <property type="nucleotide sequence ID" value="NZ_CP034562.1"/>
</dbReference>
<feature type="coiled-coil region" evidence="1">
    <location>
        <begin position="31"/>
        <end position="64"/>
    </location>
</feature>
<reference evidence="3 4" key="1">
    <citation type="submission" date="2018-12" db="EMBL/GenBank/DDBJ databases">
        <title>Flammeovirga pectinis sp. nov., isolated from the gut of the Korean scallop, Patinopecten yessoensis.</title>
        <authorList>
            <person name="Bae J.-W."/>
            <person name="Jeong Y.-S."/>
            <person name="Kang W."/>
        </authorList>
    </citation>
    <scope>NUCLEOTIDE SEQUENCE [LARGE SCALE GENOMIC DNA]</scope>
    <source>
        <strain evidence="3 4">L12M1</strain>
    </source>
</reference>
<keyword evidence="1" id="KW-0175">Coiled coil</keyword>
<dbReference type="Gene3D" id="2.40.128.410">
    <property type="match status" value="1"/>
</dbReference>
<feature type="chain" id="PRO_5019267807" evidence="2">
    <location>
        <begin position="27"/>
        <end position="204"/>
    </location>
</feature>
<dbReference type="Proteomes" id="UP000267268">
    <property type="component" value="Chromosome 1"/>
</dbReference>
<dbReference type="OrthoDB" id="978794at2"/>
<dbReference type="Pfam" id="PF14059">
    <property type="entry name" value="DUF4251"/>
    <property type="match status" value="1"/>
</dbReference>
<dbReference type="KEGG" id="fll:EI427_03610"/>
<proteinExistence type="predicted"/>
<name>A0A3S9NZJ8_9BACT</name>
<keyword evidence="2" id="KW-0732">Signal</keyword>
<dbReference type="EMBL" id="CP034562">
    <property type="protein sequence ID" value="AZQ61340.1"/>
    <property type="molecule type" value="Genomic_DNA"/>
</dbReference>